<feature type="domain" description="C2H2-type" evidence="9">
    <location>
        <begin position="295"/>
        <end position="322"/>
    </location>
</feature>
<sequence length="385" mass="43197">MCKVMRLFLPRYILMHFSLPLLGRATGRVTHSPAMEPQLFLTEIKEEPDSDLSPMGSSAAPPTDGVSPAAEPDIFQVNKKEEEPDYDYSQNPMENSAVPLTDGENCPTNEWNCGILPVVGTKTYFVILDTAKEPLASPGMLLWPPETRAQTTLDCRLSASSVGFPAGPKAAGFICDKCGLSFSAGVALLSHCCNRTMINRQSRRLQQLSAPVCMGDWKQKSSGNASRAHQLIYTEEKCLPCPQCGRLFPEGYRMRNHMLIHNGEKPFICTECGKAFKRRVALVEHERVHTGERPYRCQQCGRSYTHRGSLYSHQAACYEEKPFACTECGKRFSQKSLYLLHQNSHTPPCADCGKTFTRKYSYQQHIKTHRKERKGANRTLTELLP</sequence>
<dbReference type="GO" id="GO:0006357">
    <property type="term" value="P:regulation of transcription by RNA polymerase II"/>
    <property type="evidence" value="ECO:0000318"/>
    <property type="project" value="GO_Central"/>
</dbReference>
<keyword evidence="5" id="KW-0238">DNA-binding</keyword>
<keyword evidence="2" id="KW-0677">Repeat</keyword>
<gene>
    <name evidence="11 12" type="primary">LOC100493966</name>
</gene>
<dbReference type="OrthoDB" id="8922241at2759"/>
<evidence type="ECO:0000259" key="9">
    <source>
        <dbReference type="PROSITE" id="PS50157"/>
    </source>
</evidence>
<dbReference type="OMA" id="ENCATND"/>
<evidence type="ECO:0000256" key="3">
    <source>
        <dbReference type="ARBA" id="ARBA00022771"/>
    </source>
</evidence>
<dbReference type="FunFam" id="3.30.160.60:FF:000759">
    <property type="entry name" value="zinc finger protein 16"/>
    <property type="match status" value="2"/>
</dbReference>
<dbReference type="FunFam" id="3.30.160.60:FF:000328">
    <property type="entry name" value="Zinc finger protein 1079"/>
    <property type="match status" value="1"/>
</dbReference>
<evidence type="ECO:0000256" key="6">
    <source>
        <dbReference type="PROSITE-ProRule" id="PRU00042"/>
    </source>
</evidence>
<proteinExistence type="predicted"/>
<dbReference type="GO" id="GO:0000978">
    <property type="term" value="F:RNA polymerase II cis-regulatory region sequence-specific DNA binding"/>
    <property type="evidence" value="ECO:0000318"/>
    <property type="project" value="GO_Central"/>
</dbReference>
<evidence type="ECO:0000313" key="10">
    <source>
        <dbReference type="Proteomes" id="UP000008143"/>
    </source>
</evidence>
<evidence type="ECO:0000256" key="2">
    <source>
        <dbReference type="ARBA" id="ARBA00022737"/>
    </source>
</evidence>
<dbReference type="Xenbase" id="XB-GENE-29081987">
    <property type="gene designation" value="LOC100493966"/>
</dbReference>
<organism evidence="10 11">
    <name type="scientific">Xenopus tropicalis</name>
    <name type="common">Western clawed frog</name>
    <name type="synonym">Silurana tropicalis</name>
    <dbReference type="NCBI Taxonomy" id="8364"/>
    <lineage>
        <taxon>Eukaryota</taxon>
        <taxon>Metazoa</taxon>
        <taxon>Chordata</taxon>
        <taxon>Craniata</taxon>
        <taxon>Vertebrata</taxon>
        <taxon>Euteleostomi</taxon>
        <taxon>Amphibia</taxon>
        <taxon>Batrachia</taxon>
        <taxon>Anura</taxon>
        <taxon>Pipoidea</taxon>
        <taxon>Pipidae</taxon>
        <taxon>Xenopodinae</taxon>
        <taxon>Xenopus</taxon>
        <taxon>Silurana</taxon>
    </lineage>
</organism>
<protein>
    <submittedName>
        <fullName evidence="11">Gastrula zinc finger protein 5-1 isoform X1</fullName>
    </submittedName>
</protein>
<dbReference type="Gene3D" id="3.30.160.60">
    <property type="entry name" value="Classic Zinc Finger"/>
    <property type="match status" value="5"/>
</dbReference>
<evidence type="ECO:0000256" key="4">
    <source>
        <dbReference type="ARBA" id="ARBA00022833"/>
    </source>
</evidence>
<feature type="signal peptide" evidence="8">
    <location>
        <begin position="1"/>
        <end position="25"/>
    </location>
</feature>
<feature type="region of interest" description="Disordered" evidence="7">
    <location>
        <begin position="48"/>
        <end position="70"/>
    </location>
</feature>
<dbReference type="RefSeq" id="XP_002942392.2">
    <property type="nucleotide sequence ID" value="XM_002942346.5"/>
</dbReference>
<dbReference type="Pfam" id="PF00096">
    <property type="entry name" value="zf-C2H2"/>
    <property type="match status" value="4"/>
</dbReference>
<keyword evidence="1" id="KW-0479">Metal-binding</keyword>
<dbReference type="SUPFAM" id="SSF57667">
    <property type="entry name" value="beta-beta-alpha zinc fingers"/>
    <property type="match status" value="3"/>
</dbReference>
<name>A0A8J0QTU1_XENTR</name>
<accession>A0A8J0QTU1</accession>
<keyword evidence="10" id="KW-1185">Reference proteome</keyword>
<dbReference type="GeneID" id="100493966"/>
<dbReference type="InterPro" id="IPR013087">
    <property type="entry name" value="Znf_C2H2_type"/>
</dbReference>
<dbReference type="PROSITE" id="PS50157">
    <property type="entry name" value="ZINC_FINGER_C2H2_2"/>
    <property type="match status" value="5"/>
</dbReference>
<feature type="domain" description="C2H2-type" evidence="9">
    <location>
        <begin position="323"/>
        <end position="346"/>
    </location>
</feature>
<dbReference type="PANTHER" id="PTHR23226:SF390">
    <property type="entry name" value="GASTRULA ZINC FINGER PROTEIN 5-1 ISOFORM X1"/>
    <property type="match status" value="1"/>
</dbReference>
<feature type="domain" description="C2H2-type" evidence="9">
    <location>
        <begin position="267"/>
        <end position="294"/>
    </location>
</feature>
<dbReference type="GO" id="GO:0008270">
    <property type="term" value="F:zinc ion binding"/>
    <property type="evidence" value="ECO:0007669"/>
    <property type="project" value="UniProtKB-KW"/>
</dbReference>
<feature type="domain" description="C2H2-type" evidence="9">
    <location>
        <begin position="239"/>
        <end position="266"/>
    </location>
</feature>
<dbReference type="SMART" id="SM00355">
    <property type="entry name" value="ZnF_C2H2"/>
    <property type="match status" value="6"/>
</dbReference>
<keyword evidence="4" id="KW-0862">Zinc</keyword>
<feature type="domain" description="C2H2-type" evidence="9">
    <location>
        <begin position="347"/>
        <end position="374"/>
    </location>
</feature>
<reference evidence="11" key="1">
    <citation type="submission" date="2025-08" db="UniProtKB">
        <authorList>
            <consortium name="RefSeq"/>
        </authorList>
    </citation>
    <scope>IDENTIFICATION</scope>
    <source>
        <strain evidence="11">Nigerian</strain>
        <tissue evidence="11">Liver and blood</tissue>
    </source>
</reference>
<dbReference type="GO" id="GO:0000981">
    <property type="term" value="F:DNA-binding transcription factor activity, RNA polymerase II-specific"/>
    <property type="evidence" value="ECO:0000318"/>
    <property type="project" value="GO_Central"/>
</dbReference>
<dbReference type="PROSITE" id="PS00028">
    <property type="entry name" value="ZINC_FINGER_C2H2_1"/>
    <property type="match status" value="4"/>
</dbReference>
<evidence type="ECO:0000256" key="1">
    <source>
        <dbReference type="ARBA" id="ARBA00022723"/>
    </source>
</evidence>
<dbReference type="InterPro" id="IPR036236">
    <property type="entry name" value="Znf_C2H2_sf"/>
</dbReference>
<evidence type="ECO:0000256" key="7">
    <source>
        <dbReference type="SAM" id="MobiDB-lite"/>
    </source>
</evidence>
<keyword evidence="3 6" id="KW-0863">Zinc-finger</keyword>
<feature type="chain" id="PRO_5035248700" evidence="8">
    <location>
        <begin position="26"/>
        <end position="385"/>
    </location>
</feature>
<dbReference type="PANTHER" id="PTHR23226">
    <property type="entry name" value="ZINC FINGER AND SCAN DOMAIN-CONTAINING"/>
    <property type="match status" value="1"/>
</dbReference>
<dbReference type="KEGG" id="xtr:100493966"/>
<evidence type="ECO:0000256" key="8">
    <source>
        <dbReference type="SAM" id="SignalP"/>
    </source>
</evidence>
<evidence type="ECO:0000313" key="12">
    <source>
        <dbReference type="Xenbase" id="XB-GENE-29081987"/>
    </source>
</evidence>
<dbReference type="AGR" id="Xenbase:XB-GENE-29081987"/>
<dbReference type="AlphaFoldDB" id="A0A8J0QTU1"/>
<keyword evidence="8" id="KW-0732">Signal</keyword>
<evidence type="ECO:0000256" key="5">
    <source>
        <dbReference type="ARBA" id="ARBA00023125"/>
    </source>
</evidence>
<evidence type="ECO:0000313" key="11">
    <source>
        <dbReference type="RefSeq" id="XP_002942392.2"/>
    </source>
</evidence>
<dbReference type="Proteomes" id="UP000008143">
    <property type="component" value="Chromosome 6"/>
</dbReference>